<comment type="caution">
    <text evidence="2">The sequence shown here is derived from an EMBL/GenBank/DDBJ whole genome shotgun (WGS) entry which is preliminary data.</text>
</comment>
<evidence type="ECO:0000313" key="2">
    <source>
        <dbReference type="EMBL" id="MBW6394693.1"/>
    </source>
</evidence>
<feature type="transmembrane region" description="Helical" evidence="1">
    <location>
        <begin position="6"/>
        <end position="30"/>
    </location>
</feature>
<protein>
    <submittedName>
        <fullName evidence="2">Uncharacterized protein</fullName>
    </submittedName>
</protein>
<organism evidence="2 3">
    <name type="scientific">Thermus brevis</name>
    <dbReference type="NCBI Taxonomy" id="2862456"/>
    <lineage>
        <taxon>Bacteria</taxon>
        <taxon>Thermotogati</taxon>
        <taxon>Deinococcota</taxon>
        <taxon>Deinococci</taxon>
        <taxon>Thermales</taxon>
        <taxon>Thermaceae</taxon>
        <taxon>Thermus</taxon>
    </lineage>
</organism>
<evidence type="ECO:0000256" key="1">
    <source>
        <dbReference type="SAM" id="Phobius"/>
    </source>
</evidence>
<evidence type="ECO:0000313" key="3">
    <source>
        <dbReference type="Proteomes" id="UP000724268"/>
    </source>
</evidence>
<dbReference type="RefSeq" id="WP_219759355.1">
    <property type="nucleotide sequence ID" value="NZ_JAHXRS010000008.1"/>
</dbReference>
<keyword evidence="1" id="KW-0472">Membrane</keyword>
<accession>A0ABS6ZXA3</accession>
<dbReference type="Proteomes" id="UP000724268">
    <property type="component" value="Unassembled WGS sequence"/>
</dbReference>
<name>A0ABS6ZXA3_9DEIN</name>
<keyword evidence="1" id="KW-0812">Transmembrane</keyword>
<dbReference type="EMBL" id="JAHXRS010000008">
    <property type="protein sequence ID" value="MBW6394693.1"/>
    <property type="molecule type" value="Genomic_DNA"/>
</dbReference>
<keyword evidence="3" id="KW-1185">Reference proteome</keyword>
<reference evidence="2 3" key="1">
    <citation type="submission" date="2021-07" db="EMBL/GenBank/DDBJ databases">
        <title>Thermus aquaticus gen. n. and sp. n., a nonsporulating extreme thermophile.</title>
        <authorList>
            <person name="Hu C.-J."/>
            <person name="Li W.-J."/>
            <person name="Xian W.-D."/>
        </authorList>
    </citation>
    <scope>NUCLEOTIDE SEQUENCE [LARGE SCALE GENOMIC DNA]</scope>
    <source>
        <strain evidence="2 3">SYSU G05001</strain>
    </source>
</reference>
<keyword evidence="1" id="KW-1133">Transmembrane helix</keyword>
<sequence length="89" mass="9639">MIDYGVALLVFYLSITLIIAGALKFLFWLAEGYRQDKANSSYTLTPSPTVQQGGGEGTGKVEVVLVREADGSFRLVAGERCVPRHFATA</sequence>
<gene>
    <name evidence="2" type="ORF">KZX47_05940</name>
</gene>
<proteinExistence type="predicted"/>